<protein>
    <recommendedName>
        <fullName evidence="1">F-box domain-containing protein</fullName>
    </recommendedName>
</protein>
<dbReference type="PANTHER" id="PTHR34223">
    <property type="entry name" value="OS11G0201299 PROTEIN"/>
    <property type="match status" value="1"/>
</dbReference>
<dbReference type="InterPro" id="IPR053781">
    <property type="entry name" value="F-box_AtFBL13-like"/>
</dbReference>
<dbReference type="Gene3D" id="1.20.1280.50">
    <property type="match status" value="1"/>
</dbReference>
<dbReference type="PANTHER" id="PTHR34223:SF51">
    <property type="entry name" value="OS06G0556300 PROTEIN"/>
    <property type="match status" value="1"/>
</dbReference>
<accession>A0AAD4T6L1</accession>
<name>A0AAD4T6L1_9MAGN</name>
<comment type="caution">
    <text evidence="2">The sequence shown here is derived from an EMBL/GenBank/DDBJ whole genome shotgun (WGS) entry which is preliminary data.</text>
</comment>
<dbReference type="InterPro" id="IPR001810">
    <property type="entry name" value="F-box_dom"/>
</dbReference>
<dbReference type="CDD" id="cd22160">
    <property type="entry name" value="F-box_AtFBL13-like"/>
    <property type="match status" value="1"/>
</dbReference>
<proteinExistence type="predicted"/>
<dbReference type="InterPro" id="IPR036047">
    <property type="entry name" value="F-box-like_dom_sf"/>
</dbReference>
<keyword evidence="3" id="KW-1185">Reference proteome</keyword>
<evidence type="ECO:0000313" key="3">
    <source>
        <dbReference type="Proteomes" id="UP001202328"/>
    </source>
</evidence>
<organism evidence="2 3">
    <name type="scientific">Papaver atlanticum</name>
    <dbReference type="NCBI Taxonomy" id="357466"/>
    <lineage>
        <taxon>Eukaryota</taxon>
        <taxon>Viridiplantae</taxon>
        <taxon>Streptophyta</taxon>
        <taxon>Embryophyta</taxon>
        <taxon>Tracheophyta</taxon>
        <taxon>Spermatophyta</taxon>
        <taxon>Magnoliopsida</taxon>
        <taxon>Ranunculales</taxon>
        <taxon>Papaveraceae</taxon>
        <taxon>Papaveroideae</taxon>
        <taxon>Papaver</taxon>
    </lineage>
</organism>
<sequence length="205" mass="23601">MFVLITKSMSFSFPRTTLALSTELSSVDQGLRVTMEKTRNSIDRISELPDGLIHRILSFIDMTDVVKTCILSKRWRYIWTSVNTVCIDFDSPAFEKYPIIERIARFIDFVDKVLNLRDDVADVNKFYLTLPLSQVDEESLECPKYYDILASCLNAWICSVVRHNIKTLSITFCISAEWTFELPECLINCKTLETWSLEMGVGVTL</sequence>
<dbReference type="InterPro" id="IPR053197">
    <property type="entry name" value="F-box_SCFL_complex_component"/>
</dbReference>
<evidence type="ECO:0000259" key="1">
    <source>
        <dbReference type="PROSITE" id="PS50181"/>
    </source>
</evidence>
<dbReference type="EMBL" id="JAJJMB010005286">
    <property type="protein sequence ID" value="KAI3939896.1"/>
    <property type="molecule type" value="Genomic_DNA"/>
</dbReference>
<dbReference type="Pfam" id="PF00646">
    <property type="entry name" value="F-box"/>
    <property type="match status" value="1"/>
</dbReference>
<dbReference type="AlphaFoldDB" id="A0AAD4T6L1"/>
<dbReference type="SMART" id="SM00256">
    <property type="entry name" value="FBOX"/>
    <property type="match status" value="1"/>
</dbReference>
<evidence type="ECO:0000313" key="2">
    <source>
        <dbReference type="EMBL" id="KAI3939896.1"/>
    </source>
</evidence>
<dbReference type="Proteomes" id="UP001202328">
    <property type="component" value="Unassembled WGS sequence"/>
</dbReference>
<dbReference type="SUPFAM" id="SSF81383">
    <property type="entry name" value="F-box domain"/>
    <property type="match status" value="1"/>
</dbReference>
<feature type="domain" description="F-box" evidence="1">
    <location>
        <begin position="42"/>
        <end position="97"/>
    </location>
</feature>
<dbReference type="PROSITE" id="PS50181">
    <property type="entry name" value="FBOX"/>
    <property type="match status" value="1"/>
</dbReference>
<gene>
    <name evidence="2" type="ORF">MKW98_029672</name>
</gene>
<reference evidence="2" key="1">
    <citation type="submission" date="2022-04" db="EMBL/GenBank/DDBJ databases">
        <title>A functionally conserved STORR gene fusion in Papaver species that diverged 16.8 million years ago.</title>
        <authorList>
            <person name="Catania T."/>
        </authorList>
    </citation>
    <scope>NUCLEOTIDE SEQUENCE</scope>
    <source>
        <strain evidence="2">S-188037</strain>
    </source>
</reference>